<sequence>MASRSGGNGEWGPDEPSPEGEDKSVTIRRSERPVEGDGAEIAVRLKVGYKTVLLVVVVFDFVHLSFREITNTTWFEHLLGLGP</sequence>
<evidence type="ECO:0000256" key="1">
    <source>
        <dbReference type="SAM" id="MobiDB-lite"/>
    </source>
</evidence>
<reference evidence="2" key="1">
    <citation type="submission" date="2019-05" db="EMBL/GenBank/DDBJ databases">
        <title>Metatranscriptomic reconstruction reveals RNA viruses with the potential to shape carbon cycling in soil.</title>
        <authorList>
            <person name="Starr E.P."/>
            <person name="Nuccio E."/>
            <person name="Pett-Ridge J."/>
            <person name="Banfield J.F."/>
            <person name="Firestone M.K."/>
        </authorList>
    </citation>
    <scope>NUCLEOTIDE SEQUENCE</scope>
    <source>
        <strain evidence="2">H2_Rhizo_31_scaffold_295</strain>
    </source>
</reference>
<proteinExistence type="predicted"/>
<gene>
    <name evidence="2" type="ORF">H2Rhizo31295_000003</name>
</gene>
<feature type="compositionally biased region" description="Basic and acidic residues" evidence="1">
    <location>
        <begin position="20"/>
        <end position="32"/>
    </location>
</feature>
<dbReference type="EMBL" id="MN034980">
    <property type="protein sequence ID" value="QDH89706.1"/>
    <property type="molecule type" value="Genomic_RNA"/>
</dbReference>
<accession>A0A514D7Y6</accession>
<protein>
    <submittedName>
        <fullName evidence="2">Uncharacterized protein</fullName>
    </submittedName>
</protein>
<evidence type="ECO:0000313" key="2">
    <source>
        <dbReference type="EMBL" id="QDH89706.1"/>
    </source>
</evidence>
<feature type="compositionally biased region" description="Gly residues" evidence="1">
    <location>
        <begin position="1"/>
        <end position="10"/>
    </location>
</feature>
<feature type="region of interest" description="Disordered" evidence="1">
    <location>
        <begin position="1"/>
        <end position="32"/>
    </location>
</feature>
<organism evidence="2">
    <name type="scientific">Leviviridae sp</name>
    <dbReference type="NCBI Taxonomy" id="2027243"/>
    <lineage>
        <taxon>Viruses</taxon>
        <taxon>Riboviria</taxon>
        <taxon>Orthornavirae</taxon>
        <taxon>Lenarviricota</taxon>
        <taxon>Leviviricetes</taxon>
        <taxon>Norzivirales</taxon>
        <taxon>Fiersviridae</taxon>
    </lineage>
</organism>
<name>A0A514D7Y6_9VIRU</name>